<dbReference type="AlphaFoldDB" id="X1AHG8"/>
<dbReference type="EMBL" id="BART01000266">
    <property type="protein sequence ID" value="GAG69197.1"/>
    <property type="molecule type" value="Genomic_DNA"/>
</dbReference>
<dbReference type="InterPro" id="IPR032466">
    <property type="entry name" value="Metal_Hydrolase"/>
</dbReference>
<keyword evidence="2" id="KW-0479">Metal-binding</keyword>
<dbReference type="Gene3D" id="2.30.40.10">
    <property type="entry name" value="Urease, subunit C, domain 1"/>
    <property type="match status" value="1"/>
</dbReference>
<comment type="similarity">
    <text evidence="1">Belongs to the metallo-dependent hydrolases superfamily. NagA family.</text>
</comment>
<feature type="non-terminal residue" evidence="6">
    <location>
        <position position="1"/>
    </location>
</feature>
<dbReference type="Gene3D" id="3.20.20.140">
    <property type="entry name" value="Metal-dependent hydrolases"/>
    <property type="match status" value="1"/>
</dbReference>
<accession>X1AHG8</accession>
<dbReference type="Pfam" id="PF01979">
    <property type="entry name" value="Amidohydro_1"/>
    <property type="match status" value="1"/>
</dbReference>
<evidence type="ECO:0000259" key="5">
    <source>
        <dbReference type="Pfam" id="PF01979"/>
    </source>
</evidence>
<organism evidence="6">
    <name type="scientific">marine sediment metagenome</name>
    <dbReference type="NCBI Taxonomy" id="412755"/>
    <lineage>
        <taxon>unclassified sequences</taxon>
        <taxon>metagenomes</taxon>
        <taxon>ecological metagenomes</taxon>
    </lineage>
</organism>
<dbReference type="NCBIfam" id="TIGR00221">
    <property type="entry name" value="nagA"/>
    <property type="match status" value="1"/>
</dbReference>
<protein>
    <recommendedName>
        <fullName evidence="5">Amidohydrolase-related domain-containing protein</fullName>
    </recommendedName>
</protein>
<evidence type="ECO:0000256" key="3">
    <source>
        <dbReference type="ARBA" id="ARBA00022801"/>
    </source>
</evidence>
<dbReference type="SUPFAM" id="SSF51338">
    <property type="entry name" value="Composite domain of metallo-dependent hydrolases"/>
    <property type="match status" value="1"/>
</dbReference>
<gene>
    <name evidence="6" type="ORF">S01H4_01457</name>
</gene>
<keyword evidence="3" id="KW-0378">Hydrolase</keyword>
<feature type="domain" description="Amidohydrolase-related" evidence="5">
    <location>
        <begin position="14"/>
        <end position="316"/>
    </location>
</feature>
<evidence type="ECO:0000256" key="2">
    <source>
        <dbReference type="ARBA" id="ARBA00022723"/>
    </source>
</evidence>
<keyword evidence="4" id="KW-0119">Carbohydrate metabolism</keyword>
<dbReference type="InterPro" id="IPR006680">
    <property type="entry name" value="Amidohydro-rel"/>
</dbReference>
<dbReference type="SUPFAM" id="SSF51556">
    <property type="entry name" value="Metallo-dependent hydrolases"/>
    <property type="match status" value="1"/>
</dbReference>
<dbReference type="InterPro" id="IPR003764">
    <property type="entry name" value="GlcNAc_6-P_deAcase"/>
</dbReference>
<dbReference type="GO" id="GO:0046872">
    <property type="term" value="F:metal ion binding"/>
    <property type="evidence" value="ECO:0007669"/>
    <property type="project" value="UniProtKB-KW"/>
</dbReference>
<evidence type="ECO:0000256" key="4">
    <source>
        <dbReference type="ARBA" id="ARBA00023277"/>
    </source>
</evidence>
<name>X1AHG8_9ZZZZ</name>
<dbReference type="InterPro" id="IPR011059">
    <property type="entry name" value="Metal-dep_hydrolase_composite"/>
</dbReference>
<evidence type="ECO:0000256" key="1">
    <source>
        <dbReference type="ARBA" id="ARBA00010716"/>
    </source>
</evidence>
<dbReference type="PANTHER" id="PTHR11113">
    <property type="entry name" value="N-ACETYLGLUCOSAMINE-6-PHOSPHATE DEACETYLASE"/>
    <property type="match status" value="1"/>
</dbReference>
<dbReference type="GO" id="GO:0008448">
    <property type="term" value="F:N-acetylglucosamine-6-phosphate deacetylase activity"/>
    <property type="evidence" value="ECO:0007669"/>
    <property type="project" value="InterPro"/>
</dbReference>
<dbReference type="GO" id="GO:0006046">
    <property type="term" value="P:N-acetylglucosamine catabolic process"/>
    <property type="evidence" value="ECO:0007669"/>
    <property type="project" value="TreeGrafter"/>
</dbReference>
<proteinExistence type="inferred from homology"/>
<comment type="caution">
    <text evidence="6">The sequence shown here is derived from an EMBL/GenBank/DDBJ whole genome shotgun (WGS) entry which is preliminary data.</text>
</comment>
<evidence type="ECO:0000313" key="6">
    <source>
        <dbReference type="EMBL" id="GAG69197.1"/>
    </source>
</evidence>
<sequence>RKNLKVISKYKLKQGVTGYLATLVASPLELIYESFESIKNFNKSGKDLLLPKVLGVHIEGNYLSEKYKGAQILKYLRKPDVNECREIIKRSGGLLKIMTLAPELEGCLEIVELLSSYGIISSVGHSDASIEDLDLAINKGLSHVTHAFNAMGEMRFSEPGVRHPGLEGYVLVKDELKLEIISELTHLNPVIMEVVYRTKKAENIIIITDSLSVSGLAPGKYKIGVSNLTLEENSDVARLEDGGLAGSVVPLNKAVMTFFENTSATLNEAIQMASYNPASSLGISYRKGSIEVGKDADLIIFDEDFEIKKVFIEGKLALDDD</sequence>
<reference evidence="6" key="1">
    <citation type="journal article" date="2014" name="Front. Microbiol.">
        <title>High frequency of phylogenetically diverse reductive dehalogenase-homologous genes in deep subseafloor sedimentary metagenomes.</title>
        <authorList>
            <person name="Kawai M."/>
            <person name="Futagami T."/>
            <person name="Toyoda A."/>
            <person name="Takaki Y."/>
            <person name="Nishi S."/>
            <person name="Hori S."/>
            <person name="Arai W."/>
            <person name="Tsubouchi T."/>
            <person name="Morono Y."/>
            <person name="Uchiyama I."/>
            <person name="Ito T."/>
            <person name="Fujiyama A."/>
            <person name="Inagaki F."/>
            <person name="Takami H."/>
        </authorList>
    </citation>
    <scope>NUCLEOTIDE SEQUENCE</scope>
    <source>
        <strain evidence="6">Expedition CK06-06</strain>
    </source>
</reference>
<dbReference type="PANTHER" id="PTHR11113:SF14">
    <property type="entry name" value="N-ACETYLGLUCOSAMINE-6-PHOSPHATE DEACETYLASE"/>
    <property type="match status" value="1"/>
</dbReference>